<protein>
    <submittedName>
        <fullName evidence="2 4">Uncharacterized protein</fullName>
    </submittedName>
</protein>
<dbReference type="Proteomes" id="UP000050761">
    <property type="component" value="Unassembled WGS sequence"/>
</dbReference>
<organism evidence="3 4">
    <name type="scientific">Heligmosomoides polygyrus</name>
    <name type="common">Parasitic roundworm</name>
    <dbReference type="NCBI Taxonomy" id="6339"/>
    <lineage>
        <taxon>Eukaryota</taxon>
        <taxon>Metazoa</taxon>
        <taxon>Ecdysozoa</taxon>
        <taxon>Nematoda</taxon>
        <taxon>Chromadorea</taxon>
        <taxon>Rhabditida</taxon>
        <taxon>Rhabditina</taxon>
        <taxon>Rhabditomorpha</taxon>
        <taxon>Strongyloidea</taxon>
        <taxon>Heligmosomidae</taxon>
        <taxon>Heligmosomoides</taxon>
    </lineage>
</organism>
<reference evidence="2 3" key="1">
    <citation type="submission" date="2018-11" db="EMBL/GenBank/DDBJ databases">
        <authorList>
            <consortium name="Pathogen Informatics"/>
        </authorList>
    </citation>
    <scope>NUCLEOTIDE SEQUENCE [LARGE SCALE GENOMIC DNA]</scope>
</reference>
<dbReference type="EMBL" id="UZAH01034501">
    <property type="protein sequence ID" value="VDP35481.1"/>
    <property type="molecule type" value="Genomic_DNA"/>
</dbReference>
<evidence type="ECO:0000313" key="3">
    <source>
        <dbReference type="Proteomes" id="UP000050761"/>
    </source>
</evidence>
<reference evidence="4" key="2">
    <citation type="submission" date="2019-09" db="UniProtKB">
        <authorList>
            <consortium name="WormBaseParasite"/>
        </authorList>
    </citation>
    <scope>IDENTIFICATION</scope>
</reference>
<name>A0A183GJS0_HELPZ</name>
<accession>A0A183GJS0</accession>
<sequence>MIGGVARTPEAVPHFSTAEKDEKSEEKPRRCGRLKQNRGLELPDSGPHPATAADNELLGRGRRTEISTIFARLESPKQLAYTDPSVSRKL</sequence>
<dbReference type="AlphaFoldDB" id="A0A183GJS0"/>
<feature type="compositionally biased region" description="Basic and acidic residues" evidence="1">
    <location>
        <begin position="17"/>
        <end position="29"/>
    </location>
</feature>
<keyword evidence="3" id="KW-1185">Reference proteome</keyword>
<evidence type="ECO:0000313" key="4">
    <source>
        <dbReference type="WBParaSite" id="HPBE_0002292901-mRNA-1"/>
    </source>
</evidence>
<gene>
    <name evidence="2" type="ORF">HPBE_LOCUS22928</name>
</gene>
<evidence type="ECO:0000256" key="1">
    <source>
        <dbReference type="SAM" id="MobiDB-lite"/>
    </source>
</evidence>
<dbReference type="WBParaSite" id="HPBE_0002292901-mRNA-1">
    <property type="protein sequence ID" value="HPBE_0002292901-mRNA-1"/>
    <property type="gene ID" value="HPBE_0002292901"/>
</dbReference>
<proteinExistence type="predicted"/>
<accession>A0A3P8CTI1</accession>
<evidence type="ECO:0000313" key="2">
    <source>
        <dbReference type="EMBL" id="VDP35481.1"/>
    </source>
</evidence>
<feature type="region of interest" description="Disordered" evidence="1">
    <location>
        <begin position="1"/>
        <end position="59"/>
    </location>
</feature>